<feature type="non-terminal residue" evidence="1">
    <location>
        <position position="18"/>
    </location>
</feature>
<dbReference type="Proteomes" id="UP000708208">
    <property type="component" value="Unassembled WGS sequence"/>
</dbReference>
<feature type="non-terminal residue" evidence="1">
    <location>
        <position position="1"/>
    </location>
</feature>
<evidence type="ECO:0000313" key="2">
    <source>
        <dbReference type="Proteomes" id="UP000708208"/>
    </source>
</evidence>
<gene>
    <name evidence="1" type="ORF">AFUS01_LOCUS24145</name>
</gene>
<organism evidence="1 2">
    <name type="scientific">Allacma fusca</name>
    <dbReference type="NCBI Taxonomy" id="39272"/>
    <lineage>
        <taxon>Eukaryota</taxon>
        <taxon>Metazoa</taxon>
        <taxon>Ecdysozoa</taxon>
        <taxon>Arthropoda</taxon>
        <taxon>Hexapoda</taxon>
        <taxon>Collembola</taxon>
        <taxon>Symphypleona</taxon>
        <taxon>Sminthuridae</taxon>
        <taxon>Allacma</taxon>
    </lineage>
</organism>
<accession>A0A8J2KC11</accession>
<dbReference type="EMBL" id="CAJVCH010298237">
    <property type="protein sequence ID" value="CAG7785527.1"/>
    <property type="molecule type" value="Genomic_DNA"/>
</dbReference>
<protein>
    <submittedName>
        <fullName evidence="1">Uncharacterized protein</fullName>
    </submittedName>
</protein>
<sequence length="18" mass="2224">KGNRMYRLHKLSKKHRNG</sequence>
<name>A0A8J2KC11_9HEXA</name>
<evidence type="ECO:0000313" key="1">
    <source>
        <dbReference type="EMBL" id="CAG7785527.1"/>
    </source>
</evidence>
<comment type="caution">
    <text evidence="1">The sequence shown here is derived from an EMBL/GenBank/DDBJ whole genome shotgun (WGS) entry which is preliminary data.</text>
</comment>
<keyword evidence="2" id="KW-1185">Reference proteome</keyword>
<dbReference type="AlphaFoldDB" id="A0A8J2KC11"/>
<proteinExistence type="predicted"/>
<reference evidence="1" key="1">
    <citation type="submission" date="2021-06" db="EMBL/GenBank/DDBJ databases">
        <authorList>
            <person name="Hodson N. C."/>
            <person name="Mongue J. A."/>
            <person name="Jaron S. K."/>
        </authorList>
    </citation>
    <scope>NUCLEOTIDE SEQUENCE</scope>
</reference>